<evidence type="ECO:0000256" key="5">
    <source>
        <dbReference type="ARBA" id="ARBA00022692"/>
    </source>
</evidence>
<comment type="catalytic activity">
    <reaction evidence="18 20">
        <text>L-seryl-[protein] + ATP = O-phospho-L-seryl-[protein] + ADP + H(+)</text>
        <dbReference type="Rhea" id="RHEA:17989"/>
        <dbReference type="Rhea" id="RHEA-COMP:9863"/>
        <dbReference type="Rhea" id="RHEA-COMP:11604"/>
        <dbReference type="ChEBI" id="CHEBI:15378"/>
        <dbReference type="ChEBI" id="CHEBI:29999"/>
        <dbReference type="ChEBI" id="CHEBI:30616"/>
        <dbReference type="ChEBI" id="CHEBI:83421"/>
        <dbReference type="ChEBI" id="CHEBI:456216"/>
        <dbReference type="EC" id="2.7.11.1"/>
    </reaction>
</comment>
<keyword evidence="7 24" id="KW-0430">Lectin</keyword>
<proteinExistence type="inferred from homology"/>
<keyword evidence="13 21" id="KW-0472">Membrane</keyword>
<dbReference type="PROSITE" id="PS00108">
    <property type="entry name" value="PROTEIN_KINASE_ST"/>
    <property type="match status" value="1"/>
</dbReference>
<dbReference type="PROSITE" id="PS50011">
    <property type="entry name" value="PROTEIN_KINASE_DOM"/>
    <property type="match status" value="1"/>
</dbReference>
<dbReference type="FunFam" id="2.90.10.10:FF:000006">
    <property type="entry name" value="Serine/threonine-protein kinase"/>
    <property type="match status" value="1"/>
</dbReference>
<dbReference type="AlphaFoldDB" id="A0A445FA36"/>
<evidence type="ECO:0000256" key="3">
    <source>
        <dbReference type="ARBA" id="ARBA00022536"/>
    </source>
</evidence>
<keyword evidence="15 24" id="KW-0675">Receptor</keyword>
<dbReference type="InterPro" id="IPR000719">
    <property type="entry name" value="Prot_kinase_dom"/>
</dbReference>
<evidence type="ECO:0000313" key="24">
    <source>
        <dbReference type="EMBL" id="RZB45664.1"/>
    </source>
</evidence>
<evidence type="ECO:0000256" key="21">
    <source>
        <dbReference type="SAM" id="Phobius"/>
    </source>
</evidence>
<evidence type="ECO:0000256" key="15">
    <source>
        <dbReference type="ARBA" id="ARBA00023170"/>
    </source>
</evidence>
<evidence type="ECO:0000256" key="13">
    <source>
        <dbReference type="ARBA" id="ARBA00023136"/>
    </source>
</evidence>
<dbReference type="SUPFAM" id="SSF51110">
    <property type="entry name" value="alpha-D-mannose-specific plant lectins"/>
    <property type="match status" value="1"/>
</dbReference>
<evidence type="ECO:0000256" key="14">
    <source>
        <dbReference type="ARBA" id="ARBA00023157"/>
    </source>
</evidence>
<evidence type="ECO:0000256" key="8">
    <source>
        <dbReference type="ARBA" id="ARBA00022741"/>
    </source>
</evidence>
<comment type="subcellular location">
    <subcellularLocation>
        <location evidence="1">Membrane</location>
        <topology evidence="1">Single-pass type I membrane protein</topology>
    </subcellularLocation>
</comment>
<keyword evidence="8 20" id="KW-0547">Nucleotide-binding</keyword>
<keyword evidence="16" id="KW-0325">Glycoprotein</keyword>
<dbReference type="Pfam" id="PF01453">
    <property type="entry name" value="B_lectin"/>
    <property type="match status" value="1"/>
</dbReference>
<feature type="domain" description="Protein kinase" evidence="22">
    <location>
        <begin position="625"/>
        <end position="895"/>
    </location>
</feature>
<evidence type="ECO:0000256" key="12">
    <source>
        <dbReference type="ARBA" id="ARBA00022989"/>
    </source>
</evidence>
<dbReference type="InterPro" id="IPR011009">
    <property type="entry name" value="Kinase-like_dom_sf"/>
</dbReference>
<dbReference type="EC" id="2.7.11.1" evidence="20"/>
<evidence type="ECO:0000256" key="20">
    <source>
        <dbReference type="PIRNR" id="PIRNR000641"/>
    </source>
</evidence>
<protein>
    <recommendedName>
        <fullName evidence="20">Receptor-like serine/threonine-protein kinase</fullName>
        <ecNumber evidence="20">2.7.11.1</ecNumber>
    </recommendedName>
</protein>
<keyword evidence="14" id="KW-1015">Disulfide bond</keyword>
<evidence type="ECO:0000256" key="9">
    <source>
        <dbReference type="ARBA" id="ARBA00022777"/>
    </source>
</evidence>
<evidence type="ECO:0000256" key="7">
    <source>
        <dbReference type="ARBA" id="ARBA00022734"/>
    </source>
</evidence>
<feature type="transmembrane region" description="Helical" evidence="21">
    <location>
        <begin position="113"/>
        <end position="133"/>
    </location>
</feature>
<keyword evidence="9 20" id="KW-0418">Kinase</keyword>
<keyword evidence="12 21" id="KW-1133">Transmembrane helix</keyword>
<name>A0A445FA36_GLYSO</name>
<dbReference type="FunFam" id="3.30.200.20:FF:000059">
    <property type="entry name" value="S-receptor-like serine/threonine-protein kinase"/>
    <property type="match status" value="1"/>
</dbReference>
<evidence type="ECO:0000256" key="17">
    <source>
        <dbReference type="ARBA" id="ARBA00047899"/>
    </source>
</evidence>
<dbReference type="InterPro" id="IPR051343">
    <property type="entry name" value="G-type_lectin_kinases/EP1-like"/>
</dbReference>
<dbReference type="Gene3D" id="1.10.510.10">
    <property type="entry name" value="Transferase(Phosphotransferase) domain 1"/>
    <property type="match status" value="1"/>
</dbReference>
<keyword evidence="25" id="KW-1185">Reference proteome</keyword>
<evidence type="ECO:0000256" key="16">
    <source>
        <dbReference type="ARBA" id="ARBA00023180"/>
    </source>
</evidence>
<dbReference type="SMART" id="SM00220">
    <property type="entry name" value="S_TKc"/>
    <property type="match status" value="1"/>
</dbReference>
<evidence type="ECO:0000256" key="4">
    <source>
        <dbReference type="ARBA" id="ARBA00022679"/>
    </source>
</evidence>
<dbReference type="PROSITE" id="PS50927">
    <property type="entry name" value="BULB_LECTIN"/>
    <property type="match status" value="1"/>
</dbReference>
<dbReference type="Gene3D" id="2.90.10.10">
    <property type="entry name" value="Bulb-type lectin domain"/>
    <property type="match status" value="1"/>
</dbReference>
<evidence type="ECO:0000259" key="23">
    <source>
        <dbReference type="PROSITE" id="PS50927"/>
    </source>
</evidence>
<dbReference type="InterPro" id="IPR024171">
    <property type="entry name" value="SRK-like_kinase"/>
</dbReference>
<keyword evidence="5 21" id="KW-0812">Transmembrane</keyword>
<keyword evidence="10" id="KW-0611">Plant defense</keyword>
<dbReference type="SUPFAM" id="SSF56112">
    <property type="entry name" value="Protein kinase-like (PK-like)"/>
    <property type="match status" value="1"/>
</dbReference>
<keyword evidence="11 20" id="KW-0067">ATP-binding</keyword>
<keyword evidence="6" id="KW-0732">Signal</keyword>
<dbReference type="InterPro" id="IPR036426">
    <property type="entry name" value="Bulb-type_lectin_dom_sf"/>
</dbReference>
<comment type="function">
    <text evidence="19">Involved in resistance against the herbivorous insect brown planthopper (N.lugens, BPH). Member of the BPH3 (BPH resistance locus 3) cluster which contains LECRK1, LECRK2 and LECRK3.</text>
</comment>
<comment type="caution">
    <text evidence="24">The sequence shown here is derived from an EMBL/GenBank/DDBJ whole genome shotgun (WGS) entry which is preliminary data.</text>
</comment>
<dbReference type="Proteomes" id="UP000289340">
    <property type="component" value="Chromosome 20"/>
</dbReference>
<dbReference type="GO" id="GO:0016020">
    <property type="term" value="C:membrane"/>
    <property type="evidence" value="ECO:0007669"/>
    <property type="project" value="UniProtKB-SubCell"/>
</dbReference>
<feature type="transmembrane region" description="Helical" evidence="21">
    <location>
        <begin position="569"/>
        <end position="597"/>
    </location>
</feature>
<evidence type="ECO:0000256" key="18">
    <source>
        <dbReference type="ARBA" id="ARBA00048679"/>
    </source>
</evidence>
<keyword evidence="4 20" id="KW-0808">Transferase</keyword>
<dbReference type="GO" id="GO:0030246">
    <property type="term" value="F:carbohydrate binding"/>
    <property type="evidence" value="ECO:0007669"/>
    <property type="project" value="UniProtKB-KW"/>
</dbReference>
<dbReference type="Pfam" id="PF00069">
    <property type="entry name" value="Pkinase"/>
    <property type="match status" value="1"/>
</dbReference>
<evidence type="ECO:0000259" key="22">
    <source>
        <dbReference type="PROSITE" id="PS50011"/>
    </source>
</evidence>
<dbReference type="SMART" id="SM00108">
    <property type="entry name" value="B_lectin"/>
    <property type="match status" value="1"/>
</dbReference>
<dbReference type="PIRSF" id="PIRSF000641">
    <property type="entry name" value="SRK"/>
    <property type="match status" value="1"/>
</dbReference>
<evidence type="ECO:0000256" key="19">
    <source>
        <dbReference type="ARBA" id="ARBA00053822"/>
    </source>
</evidence>
<dbReference type="GO" id="GO:0005524">
    <property type="term" value="F:ATP binding"/>
    <property type="evidence" value="ECO:0007669"/>
    <property type="project" value="UniProtKB-KW"/>
</dbReference>
<reference evidence="24 25" key="1">
    <citation type="submission" date="2018-09" db="EMBL/GenBank/DDBJ databases">
        <title>A high-quality reference genome of wild soybean provides a powerful tool to mine soybean genomes.</title>
        <authorList>
            <person name="Xie M."/>
            <person name="Chung C.Y.L."/>
            <person name="Li M.-W."/>
            <person name="Wong F.-L."/>
            <person name="Chan T.-F."/>
            <person name="Lam H.-M."/>
        </authorList>
    </citation>
    <scope>NUCLEOTIDE SEQUENCE [LARGE SCALE GENOMIC DNA]</scope>
    <source>
        <strain evidence="25">cv. W05</strain>
        <tissue evidence="24">Hypocotyl of etiolated seedlings</tissue>
    </source>
</reference>
<evidence type="ECO:0000256" key="10">
    <source>
        <dbReference type="ARBA" id="ARBA00022821"/>
    </source>
</evidence>
<sequence length="915" mass="102129">MVECKRCYLTIAAMKKPSSSEHSISKKRKTTIATTDSTSFELCSFDTQFPDTTFSLKASVSSTRTVVSDHSCCSSTPCHQICSQTNSSSFTKGLFAYLYHKYRNRTPFLQIPLIHMAAKTVLVCVTVILLPLLQLPYVSATNVSIGETLVAGNGGKRWLSPSEDFAFGFHQLDNDLYLLAISYQNIPRDSFIWYANGDNPAPKGSKLELNQYTGLVLKSPQGVELWTSQLISGTISYGLMNDTGNFQLLDENSQVLWDSFSNPTDTLVPTQIMEVKGTLSSRQKEANFSRGRFQFRLLPDGNAVLNPINLPTNYTYDAHYISATYDSTNTTNSGFQVIFDNSGLYILKRSGEKVYITNPKDALSTDSYYYRATINFDGTFTISNYPKNPASNPSWTVMKTLPDNICMNLLGNTGGSGVCGFNSICTLKADQRPKCSCPEGYSPLDSRDEYGSCKPNLELGCGSSGQSLQGDLYFMKEMANTDWPVSDYELYKPYNSEDCKTSCLQDCLCAVSIFRDDSCYKKKLPLSNGRRDRAVGASAFIKLMKNGVSLSPPNPFIEEKKYKKDQDTLITVISVLLGGSVFFNLVSAVWVGFYFYYNKKSSTNKTATESNLCSFTFAELVQATDNFKEELGRGSCGIVYKGTTNLATIAVKKLDKVLKDCDKEFKTEVNVIGQTHHKSLVRLLGYCDEEQHRILVYEFLSNGTLANFLFGDFKPNWNQRVQIAFGIARGLVYLHEECCTQIIHCDIKPQNILLDEQYNARISDFGLSKLLKINESHTETGIRGTKGYVAPDWFRSAPITTKVDVYSFGVLLLEIICCRRNVDGEVGNEEKAILTDWAYDCYRAGRIDILLENDDEAIDDTNRLERFVMVAIWCLQEDPSLRPPMKKVMLMLEGIAPVTIPPSPSPYTSVSVSCG</sequence>
<keyword evidence="3" id="KW-0245">EGF-like domain</keyword>
<accession>A0A445FA36</accession>
<dbReference type="GO" id="GO:0106310">
    <property type="term" value="F:protein serine kinase activity"/>
    <property type="evidence" value="ECO:0007669"/>
    <property type="project" value="RHEA"/>
</dbReference>
<dbReference type="PANTHER" id="PTHR47976:SF121">
    <property type="entry name" value="MALECTIN_RECEPTOR-LIKE KINASE FAMILY PROTEIN"/>
    <property type="match status" value="1"/>
</dbReference>
<dbReference type="GO" id="GO:0004674">
    <property type="term" value="F:protein serine/threonine kinase activity"/>
    <property type="evidence" value="ECO:0007669"/>
    <property type="project" value="UniProtKB-KW"/>
</dbReference>
<feature type="domain" description="Bulb-type lectin" evidence="23">
    <location>
        <begin position="134"/>
        <end position="261"/>
    </location>
</feature>
<dbReference type="InterPro" id="IPR001480">
    <property type="entry name" value="Bulb-type_lectin_dom"/>
</dbReference>
<organism evidence="24 25">
    <name type="scientific">Glycine soja</name>
    <name type="common">Wild soybean</name>
    <dbReference type="NCBI Taxonomy" id="3848"/>
    <lineage>
        <taxon>Eukaryota</taxon>
        <taxon>Viridiplantae</taxon>
        <taxon>Streptophyta</taxon>
        <taxon>Embryophyta</taxon>
        <taxon>Tracheophyta</taxon>
        <taxon>Spermatophyta</taxon>
        <taxon>Magnoliopsida</taxon>
        <taxon>eudicotyledons</taxon>
        <taxon>Gunneridae</taxon>
        <taxon>Pentapetalae</taxon>
        <taxon>rosids</taxon>
        <taxon>fabids</taxon>
        <taxon>Fabales</taxon>
        <taxon>Fabaceae</taxon>
        <taxon>Papilionoideae</taxon>
        <taxon>50 kb inversion clade</taxon>
        <taxon>NPAAA clade</taxon>
        <taxon>indigoferoid/millettioid clade</taxon>
        <taxon>Phaseoleae</taxon>
        <taxon>Glycine</taxon>
        <taxon>Glycine subgen. Soja</taxon>
    </lineage>
</organism>
<dbReference type="FunFam" id="2.90.10.30:FF:000001">
    <property type="entry name" value="Serine/threonine-protein kinase"/>
    <property type="match status" value="1"/>
</dbReference>
<dbReference type="FunFam" id="1.10.510.10:FF:000237">
    <property type="entry name" value="G-type lectin S-receptor-like serine/threonine-protein kinase"/>
    <property type="match status" value="1"/>
</dbReference>
<dbReference type="InterPro" id="IPR008271">
    <property type="entry name" value="Ser/Thr_kinase_AS"/>
</dbReference>
<dbReference type="GO" id="GO:0006952">
    <property type="term" value="P:defense response"/>
    <property type="evidence" value="ECO:0007669"/>
    <property type="project" value="UniProtKB-KW"/>
</dbReference>
<comment type="similarity">
    <text evidence="20">Belongs to the protein kinase superfamily. Ser/Thr protein kinase family.</text>
</comment>
<evidence type="ECO:0000256" key="2">
    <source>
        <dbReference type="ARBA" id="ARBA00022527"/>
    </source>
</evidence>
<dbReference type="Gene3D" id="3.30.200.20">
    <property type="entry name" value="Phosphorylase Kinase, domain 1"/>
    <property type="match status" value="1"/>
</dbReference>
<gene>
    <name evidence="24" type="ORF">D0Y65_055093</name>
</gene>
<evidence type="ECO:0000256" key="11">
    <source>
        <dbReference type="ARBA" id="ARBA00022840"/>
    </source>
</evidence>
<evidence type="ECO:0000313" key="25">
    <source>
        <dbReference type="Proteomes" id="UP000289340"/>
    </source>
</evidence>
<evidence type="ECO:0000256" key="1">
    <source>
        <dbReference type="ARBA" id="ARBA00004479"/>
    </source>
</evidence>
<evidence type="ECO:0000256" key="6">
    <source>
        <dbReference type="ARBA" id="ARBA00022729"/>
    </source>
</evidence>
<dbReference type="PANTHER" id="PTHR47976">
    <property type="entry name" value="G-TYPE LECTIN S-RECEPTOR-LIKE SERINE/THREONINE-PROTEIN KINASE SD2-5"/>
    <property type="match status" value="1"/>
</dbReference>
<keyword evidence="2 20" id="KW-0723">Serine/threonine-protein kinase</keyword>
<dbReference type="EMBL" id="QZWG01000020">
    <property type="protein sequence ID" value="RZB45664.1"/>
    <property type="molecule type" value="Genomic_DNA"/>
</dbReference>
<comment type="catalytic activity">
    <reaction evidence="17 20">
        <text>L-threonyl-[protein] + ATP = O-phospho-L-threonyl-[protein] + ADP + H(+)</text>
        <dbReference type="Rhea" id="RHEA:46608"/>
        <dbReference type="Rhea" id="RHEA-COMP:11060"/>
        <dbReference type="Rhea" id="RHEA-COMP:11605"/>
        <dbReference type="ChEBI" id="CHEBI:15378"/>
        <dbReference type="ChEBI" id="CHEBI:30013"/>
        <dbReference type="ChEBI" id="CHEBI:30616"/>
        <dbReference type="ChEBI" id="CHEBI:61977"/>
        <dbReference type="ChEBI" id="CHEBI:456216"/>
        <dbReference type="EC" id="2.7.11.1"/>
    </reaction>
</comment>
<dbReference type="Gene3D" id="2.90.10.30">
    <property type="match status" value="1"/>
</dbReference>